<accession>A0AAD4W080</accession>
<evidence type="ECO:0000313" key="3">
    <source>
        <dbReference type="Proteomes" id="UP001054821"/>
    </source>
</evidence>
<sequence>MSPLRKNPKIPSAEKTQVGSVPSSSTRVKHLVGADSRKVGGTSSARDVLLKPPTDKLENLHTRGRYHGQRQTLPLKCEF</sequence>
<name>A0AAD4W080_PRUDU</name>
<protein>
    <submittedName>
        <fullName evidence="2">Uncharacterized protein</fullName>
    </submittedName>
</protein>
<evidence type="ECO:0000256" key="1">
    <source>
        <dbReference type="SAM" id="MobiDB-lite"/>
    </source>
</evidence>
<feature type="compositionally biased region" description="Polar residues" evidence="1">
    <location>
        <begin position="14"/>
        <end position="26"/>
    </location>
</feature>
<dbReference type="AlphaFoldDB" id="A0AAD4W080"/>
<evidence type="ECO:0000313" key="2">
    <source>
        <dbReference type="EMBL" id="KAI5334490.1"/>
    </source>
</evidence>
<organism evidence="2 3">
    <name type="scientific">Prunus dulcis</name>
    <name type="common">Almond</name>
    <name type="synonym">Amygdalus dulcis</name>
    <dbReference type="NCBI Taxonomy" id="3755"/>
    <lineage>
        <taxon>Eukaryota</taxon>
        <taxon>Viridiplantae</taxon>
        <taxon>Streptophyta</taxon>
        <taxon>Embryophyta</taxon>
        <taxon>Tracheophyta</taxon>
        <taxon>Spermatophyta</taxon>
        <taxon>Magnoliopsida</taxon>
        <taxon>eudicotyledons</taxon>
        <taxon>Gunneridae</taxon>
        <taxon>Pentapetalae</taxon>
        <taxon>rosids</taxon>
        <taxon>fabids</taxon>
        <taxon>Rosales</taxon>
        <taxon>Rosaceae</taxon>
        <taxon>Amygdaloideae</taxon>
        <taxon>Amygdaleae</taxon>
        <taxon>Prunus</taxon>
    </lineage>
</organism>
<proteinExistence type="predicted"/>
<dbReference type="EMBL" id="JAJFAZ020000004">
    <property type="protein sequence ID" value="KAI5334490.1"/>
    <property type="molecule type" value="Genomic_DNA"/>
</dbReference>
<reference evidence="2 3" key="1">
    <citation type="journal article" date="2022" name="G3 (Bethesda)">
        <title>Whole-genome sequence and methylome profiling of the almond [Prunus dulcis (Mill.) D.A. Webb] cultivar 'Nonpareil'.</title>
        <authorList>
            <person name="D'Amico-Willman K.M."/>
            <person name="Ouma W.Z."/>
            <person name="Meulia T."/>
            <person name="Sideli G.M."/>
            <person name="Gradziel T.M."/>
            <person name="Fresnedo-Ramirez J."/>
        </authorList>
    </citation>
    <scope>NUCLEOTIDE SEQUENCE [LARGE SCALE GENOMIC DNA]</scope>
    <source>
        <strain evidence="2">Clone GOH B32 T37-40</strain>
    </source>
</reference>
<gene>
    <name evidence="2" type="ORF">L3X38_024623</name>
</gene>
<keyword evidence="3" id="KW-1185">Reference proteome</keyword>
<comment type="caution">
    <text evidence="2">The sequence shown here is derived from an EMBL/GenBank/DDBJ whole genome shotgun (WGS) entry which is preliminary data.</text>
</comment>
<feature type="region of interest" description="Disordered" evidence="1">
    <location>
        <begin position="1"/>
        <end position="49"/>
    </location>
</feature>
<dbReference type="Proteomes" id="UP001054821">
    <property type="component" value="Chromosome 4"/>
</dbReference>